<evidence type="ECO:0000256" key="1">
    <source>
        <dbReference type="SAM" id="SignalP"/>
    </source>
</evidence>
<dbReference type="RefSeq" id="WP_272741733.1">
    <property type="nucleotide sequence ID" value="NZ_JAQQKW010000006.1"/>
</dbReference>
<evidence type="ECO:0000313" key="2">
    <source>
        <dbReference type="EMBL" id="MDC7695039.1"/>
    </source>
</evidence>
<proteinExistence type="predicted"/>
<dbReference type="EMBL" id="JAQQKW010000006">
    <property type="protein sequence ID" value="MDC7695039.1"/>
    <property type="molecule type" value="Genomic_DNA"/>
</dbReference>
<name>A0ABT5IFS8_9CAUL</name>
<protein>
    <submittedName>
        <fullName evidence="2">TorF family putative porin</fullName>
    </submittedName>
</protein>
<organism evidence="2 3">
    <name type="scientific">Asticcacaulis currens</name>
    <dbReference type="NCBI Taxonomy" id="2984210"/>
    <lineage>
        <taxon>Bacteria</taxon>
        <taxon>Pseudomonadati</taxon>
        <taxon>Pseudomonadota</taxon>
        <taxon>Alphaproteobacteria</taxon>
        <taxon>Caulobacterales</taxon>
        <taxon>Caulobacteraceae</taxon>
        <taxon>Asticcacaulis</taxon>
    </lineage>
</organism>
<keyword evidence="1" id="KW-0732">Signal</keyword>
<dbReference type="NCBIfam" id="TIGR02001">
    <property type="entry name" value="gcw_chp"/>
    <property type="match status" value="1"/>
</dbReference>
<sequence length="235" mass="25403">MKKFLLAATIAATALVAGAASAEGAFSYNIAATNNYVWRGISQSSKDAAVQGGIDYTNGTFYAGTWASNVDFGSDASLEVDLYAGLKPTVGNWAFDFGAIYYSYPDEDSLNFGELKAGFTHPMGKGSIGATLYTNWETLENPYYELNAAYPLTDKWSVSGAFGKQEGSFTAYAGTPKEKAYDSYTTWNVGVGYALSENLSLDLRYWDTGDHPLGWNADGRNNMKEQVALTLKAAF</sequence>
<evidence type="ECO:0000313" key="3">
    <source>
        <dbReference type="Proteomes" id="UP001216595"/>
    </source>
</evidence>
<dbReference type="SUPFAM" id="SSF56935">
    <property type="entry name" value="Porins"/>
    <property type="match status" value="1"/>
</dbReference>
<dbReference type="Proteomes" id="UP001216595">
    <property type="component" value="Unassembled WGS sequence"/>
</dbReference>
<dbReference type="Pfam" id="PF09694">
    <property type="entry name" value="Gcw_chp"/>
    <property type="match status" value="1"/>
</dbReference>
<feature type="signal peptide" evidence="1">
    <location>
        <begin position="1"/>
        <end position="19"/>
    </location>
</feature>
<keyword evidence="3" id="KW-1185">Reference proteome</keyword>
<reference evidence="2 3" key="1">
    <citation type="submission" date="2023-01" db="EMBL/GenBank/DDBJ databases">
        <title>Novel species of the genus Asticcacaulis isolated from rivers.</title>
        <authorList>
            <person name="Lu H."/>
        </authorList>
    </citation>
    <scope>NUCLEOTIDE SEQUENCE [LARGE SCALE GENOMIC DNA]</scope>
    <source>
        <strain evidence="2 3">DXS10W</strain>
    </source>
</reference>
<accession>A0ABT5IFS8</accession>
<feature type="chain" id="PRO_5045761060" evidence="1">
    <location>
        <begin position="20"/>
        <end position="235"/>
    </location>
</feature>
<comment type="caution">
    <text evidence="2">The sequence shown here is derived from an EMBL/GenBank/DDBJ whole genome shotgun (WGS) entry which is preliminary data.</text>
</comment>
<dbReference type="InterPro" id="IPR010239">
    <property type="entry name" value="CHP02001"/>
</dbReference>
<gene>
    <name evidence="2" type="ORF">PQU94_12195</name>
</gene>